<evidence type="ECO:0000313" key="1">
    <source>
        <dbReference type="EMBL" id="MBX54992.1"/>
    </source>
</evidence>
<dbReference type="AlphaFoldDB" id="A0A2P2PJW4"/>
<sequence>MLFKTQHYHIVLICFYPCICFIWKGQEEIMQCGLFSLYGCFSTFFSGAKSN</sequence>
<accession>A0A2P2PJW4</accession>
<proteinExistence type="predicted"/>
<protein>
    <submittedName>
        <fullName evidence="1">Uncharacterized protein</fullName>
    </submittedName>
</protein>
<reference evidence="1" key="1">
    <citation type="submission" date="2018-02" db="EMBL/GenBank/DDBJ databases">
        <title>Rhizophora mucronata_Transcriptome.</title>
        <authorList>
            <person name="Meera S.P."/>
            <person name="Sreeshan A."/>
            <person name="Augustine A."/>
        </authorList>
    </citation>
    <scope>NUCLEOTIDE SEQUENCE</scope>
    <source>
        <tissue evidence="1">Leaf</tissue>
    </source>
</reference>
<name>A0A2P2PJW4_RHIMU</name>
<organism evidence="1">
    <name type="scientific">Rhizophora mucronata</name>
    <name type="common">Asiatic mangrove</name>
    <dbReference type="NCBI Taxonomy" id="61149"/>
    <lineage>
        <taxon>Eukaryota</taxon>
        <taxon>Viridiplantae</taxon>
        <taxon>Streptophyta</taxon>
        <taxon>Embryophyta</taxon>
        <taxon>Tracheophyta</taxon>
        <taxon>Spermatophyta</taxon>
        <taxon>Magnoliopsida</taxon>
        <taxon>eudicotyledons</taxon>
        <taxon>Gunneridae</taxon>
        <taxon>Pentapetalae</taxon>
        <taxon>rosids</taxon>
        <taxon>fabids</taxon>
        <taxon>Malpighiales</taxon>
        <taxon>Rhizophoraceae</taxon>
        <taxon>Rhizophora</taxon>
    </lineage>
</organism>
<dbReference type="EMBL" id="GGEC01074508">
    <property type="protein sequence ID" value="MBX54992.1"/>
    <property type="molecule type" value="Transcribed_RNA"/>
</dbReference>